<dbReference type="AlphaFoldDB" id="A0A0P0YWT7"/>
<evidence type="ECO:0000259" key="2">
    <source>
        <dbReference type="Pfam" id="PF20057"/>
    </source>
</evidence>
<name>A0A0P0YWT7_9HYPH</name>
<accession>A0A0P0YWT7</accession>
<dbReference type="RefSeq" id="WP_060600387.1">
    <property type="nucleotide sequence ID" value="NZ_BBWQ01000001.1"/>
</dbReference>
<dbReference type="InterPro" id="IPR045599">
    <property type="entry name" value="DUF6456"/>
</dbReference>
<dbReference type="EMBL" id="LC066370">
    <property type="protein sequence ID" value="BAT25880.1"/>
    <property type="molecule type" value="Genomic_DNA"/>
</dbReference>
<evidence type="ECO:0000256" key="1">
    <source>
        <dbReference type="SAM" id="MobiDB-lite"/>
    </source>
</evidence>
<feature type="domain" description="DUF6456" evidence="2">
    <location>
        <begin position="5"/>
        <end position="133"/>
    </location>
</feature>
<feature type="region of interest" description="Disordered" evidence="1">
    <location>
        <begin position="38"/>
        <end position="71"/>
    </location>
</feature>
<protein>
    <recommendedName>
        <fullName evidence="2">DUF6456 domain-containing protein</fullName>
    </recommendedName>
</protein>
<evidence type="ECO:0000313" key="3">
    <source>
        <dbReference type="EMBL" id="BAT25880.1"/>
    </source>
</evidence>
<dbReference type="Pfam" id="PF20057">
    <property type="entry name" value="DUF6456"/>
    <property type="match status" value="1"/>
</dbReference>
<proteinExistence type="predicted"/>
<feature type="region of interest" description="Disordered" evidence="1">
    <location>
        <begin position="149"/>
        <end position="171"/>
    </location>
</feature>
<organism evidence="3">
    <name type="scientific">Aureimonas altamirensis</name>
    <dbReference type="NCBI Taxonomy" id="370622"/>
    <lineage>
        <taxon>Bacteria</taxon>
        <taxon>Pseudomonadati</taxon>
        <taxon>Pseudomonadota</taxon>
        <taxon>Alphaproteobacteria</taxon>
        <taxon>Hyphomicrobiales</taxon>
        <taxon>Aurantimonadaceae</taxon>
        <taxon>Aureimonas</taxon>
    </lineage>
</organism>
<reference evidence="3" key="1">
    <citation type="journal article" date="2015" name="Proc. Natl. Acad. Sci. U.S.A.">
        <title>Bacterial clade with the ribosomal RNA operon on a small plasmid rather than the chromosome.</title>
        <authorList>
            <person name="Anda M."/>
            <person name="Ohtsubo Y."/>
            <person name="Okubo T."/>
            <person name="Sugawara M."/>
            <person name="Nagata Y."/>
            <person name="Tsuda M."/>
            <person name="Minamisawa K."/>
            <person name="Mitsui H."/>
        </authorList>
    </citation>
    <scope>NUCLEOTIDE SEQUENCE</scope>
    <source>
        <strain evidence="3">DSM 21988</strain>
    </source>
</reference>
<sequence length="171" mass="18150">MKRARTEDVLARLGRAERGGQAFLGGAEREAGERFSRDFEFAGLQPSTSQSYDPTPKGQRGGPDDRGADAAIDARTRVGKALAAVGPELSGIVVDICGLQIGLEEVERQRGWPVRSGKLVLKLALGALARHYGYSDTAVGPVRPGARTRGWMAQGARPSIRPAAPPAAHRP</sequence>
<feature type="compositionally biased region" description="Basic and acidic residues" evidence="1">
    <location>
        <begin position="62"/>
        <end position="71"/>
    </location>
</feature>